<organism evidence="2 3">
    <name type="scientific">Emiliania huxleyi (strain CCMP1516)</name>
    <dbReference type="NCBI Taxonomy" id="280463"/>
    <lineage>
        <taxon>Eukaryota</taxon>
        <taxon>Haptista</taxon>
        <taxon>Haptophyta</taxon>
        <taxon>Prymnesiophyceae</taxon>
        <taxon>Isochrysidales</taxon>
        <taxon>Noelaerhabdaceae</taxon>
        <taxon>Emiliania</taxon>
    </lineage>
</organism>
<dbReference type="Proteomes" id="UP000013827">
    <property type="component" value="Unassembled WGS sequence"/>
</dbReference>
<accession>A0A0D3K1M8</accession>
<name>A0A0D3K1M8_EMIH1</name>
<evidence type="ECO:0000313" key="2">
    <source>
        <dbReference type="EnsemblProtists" id="EOD29663"/>
    </source>
</evidence>
<reference evidence="3" key="1">
    <citation type="journal article" date="2013" name="Nature">
        <title>Pan genome of the phytoplankton Emiliania underpins its global distribution.</title>
        <authorList>
            <person name="Read B.A."/>
            <person name="Kegel J."/>
            <person name="Klute M.J."/>
            <person name="Kuo A."/>
            <person name="Lefebvre S.C."/>
            <person name="Maumus F."/>
            <person name="Mayer C."/>
            <person name="Miller J."/>
            <person name="Monier A."/>
            <person name="Salamov A."/>
            <person name="Young J."/>
            <person name="Aguilar M."/>
            <person name="Claverie J.M."/>
            <person name="Frickenhaus S."/>
            <person name="Gonzalez K."/>
            <person name="Herman E.K."/>
            <person name="Lin Y.C."/>
            <person name="Napier J."/>
            <person name="Ogata H."/>
            <person name="Sarno A.F."/>
            <person name="Shmutz J."/>
            <person name="Schroeder D."/>
            <person name="de Vargas C."/>
            <person name="Verret F."/>
            <person name="von Dassow P."/>
            <person name="Valentin K."/>
            <person name="Van de Peer Y."/>
            <person name="Wheeler G."/>
            <person name="Dacks J.B."/>
            <person name="Delwiche C.F."/>
            <person name="Dyhrman S.T."/>
            <person name="Glockner G."/>
            <person name="John U."/>
            <person name="Richards T."/>
            <person name="Worden A.Z."/>
            <person name="Zhang X."/>
            <person name="Grigoriev I.V."/>
            <person name="Allen A.E."/>
            <person name="Bidle K."/>
            <person name="Borodovsky M."/>
            <person name="Bowler C."/>
            <person name="Brownlee C."/>
            <person name="Cock J.M."/>
            <person name="Elias M."/>
            <person name="Gladyshev V.N."/>
            <person name="Groth M."/>
            <person name="Guda C."/>
            <person name="Hadaegh A."/>
            <person name="Iglesias-Rodriguez M.D."/>
            <person name="Jenkins J."/>
            <person name="Jones B.M."/>
            <person name="Lawson T."/>
            <person name="Leese F."/>
            <person name="Lindquist E."/>
            <person name="Lobanov A."/>
            <person name="Lomsadze A."/>
            <person name="Malik S.B."/>
            <person name="Marsh M.E."/>
            <person name="Mackinder L."/>
            <person name="Mock T."/>
            <person name="Mueller-Roeber B."/>
            <person name="Pagarete A."/>
            <person name="Parker M."/>
            <person name="Probert I."/>
            <person name="Quesneville H."/>
            <person name="Raines C."/>
            <person name="Rensing S.A."/>
            <person name="Riano-Pachon D.M."/>
            <person name="Richier S."/>
            <person name="Rokitta S."/>
            <person name="Shiraiwa Y."/>
            <person name="Soanes D.M."/>
            <person name="van der Giezen M."/>
            <person name="Wahlund T.M."/>
            <person name="Williams B."/>
            <person name="Wilson W."/>
            <person name="Wolfe G."/>
            <person name="Wurch L.L."/>
        </authorList>
    </citation>
    <scope>NUCLEOTIDE SEQUENCE</scope>
</reference>
<evidence type="ECO:0000313" key="3">
    <source>
        <dbReference type="Proteomes" id="UP000013827"/>
    </source>
</evidence>
<dbReference type="PaxDb" id="2903-EOD29663"/>
<feature type="region of interest" description="Disordered" evidence="1">
    <location>
        <begin position="1"/>
        <end position="20"/>
    </location>
</feature>
<dbReference type="GeneID" id="17274937"/>
<dbReference type="EnsemblProtists" id="EOD29663">
    <property type="protein sequence ID" value="EOD29663"/>
    <property type="gene ID" value="EMIHUDRAFT_365818"/>
</dbReference>
<protein>
    <submittedName>
        <fullName evidence="2">Uncharacterized protein</fullName>
    </submittedName>
</protein>
<dbReference type="KEGG" id="ehx:EMIHUDRAFT_365818"/>
<sequence length="54" mass="6124">MDGVAGAKERARGAPPRRPNVTASAAECYYLPHAWHKQELYHGSRSCREYFVEC</sequence>
<reference evidence="2" key="2">
    <citation type="submission" date="2024-10" db="UniProtKB">
        <authorList>
            <consortium name="EnsemblProtists"/>
        </authorList>
    </citation>
    <scope>IDENTIFICATION</scope>
</reference>
<proteinExistence type="predicted"/>
<dbReference type="AlphaFoldDB" id="A0A0D3K1M8"/>
<keyword evidence="3" id="KW-1185">Reference proteome</keyword>
<dbReference type="HOGENOM" id="CLU_3054383_0_0_1"/>
<dbReference type="RefSeq" id="XP_005782092.1">
    <property type="nucleotide sequence ID" value="XM_005782035.1"/>
</dbReference>
<evidence type="ECO:0000256" key="1">
    <source>
        <dbReference type="SAM" id="MobiDB-lite"/>
    </source>
</evidence>